<dbReference type="InterPro" id="IPR058240">
    <property type="entry name" value="rSAM_sf"/>
</dbReference>
<evidence type="ECO:0000313" key="12">
    <source>
        <dbReference type="Proteomes" id="UP000291831"/>
    </source>
</evidence>
<keyword evidence="7" id="KW-0474">Menaquinone biosynthesis</keyword>
<dbReference type="SFLD" id="SFLDG01064">
    <property type="entry name" value="F420__menaquinone_cofactor_bio"/>
    <property type="match status" value="1"/>
</dbReference>
<keyword evidence="1 7" id="KW-0004">4Fe-4S</keyword>
<dbReference type="CDD" id="cd01335">
    <property type="entry name" value="Radical_SAM"/>
    <property type="match status" value="1"/>
</dbReference>
<dbReference type="InterPro" id="IPR045567">
    <property type="entry name" value="CofH/MnqC-like_C"/>
</dbReference>
<dbReference type="GO" id="GO:0009234">
    <property type="term" value="P:menaquinone biosynthetic process"/>
    <property type="evidence" value="ECO:0007669"/>
    <property type="project" value="UniProtKB-UniRule"/>
</dbReference>
<evidence type="ECO:0000256" key="2">
    <source>
        <dbReference type="ARBA" id="ARBA00022679"/>
    </source>
</evidence>
<keyword evidence="6 7" id="KW-0411">Iron-sulfur</keyword>
<dbReference type="EC" id="1.21.98.1" evidence="7"/>
<dbReference type="Pfam" id="PF04055">
    <property type="entry name" value="Radical_SAM"/>
    <property type="match status" value="1"/>
</dbReference>
<feature type="binding site" evidence="9">
    <location>
        <position position="188"/>
    </location>
    <ligand>
        <name>S-adenosyl-L-methionine</name>
        <dbReference type="ChEBI" id="CHEBI:59789"/>
    </ligand>
</feature>
<dbReference type="GO" id="GO:0005506">
    <property type="term" value="F:iron ion binding"/>
    <property type="evidence" value="ECO:0007669"/>
    <property type="project" value="UniProtKB-UniRule"/>
</dbReference>
<dbReference type="UniPathway" id="UPA00079"/>
<dbReference type="PANTHER" id="PTHR43076">
    <property type="entry name" value="FO SYNTHASE (COFH)"/>
    <property type="match status" value="1"/>
</dbReference>
<dbReference type="Gene3D" id="3.20.20.70">
    <property type="entry name" value="Aldolase class I"/>
    <property type="match status" value="1"/>
</dbReference>
<evidence type="ECO:0000256" key="4">
    <source>
        <dbReference type="ARBA" id="ARBA00022723"/>
    </source>
</evidence>
<feature type="binding site" evidence="9">
    <location>
        <position position="152"/>
    </location>
    <ligand>
        <name>(3R)-3-methyl-D-ornithine</name>
        <dbReference type="ChEBI" id="CHEBI:64642"/>
    </ligand>
</feature>
<keyword evidence="2" id="KW-0808">Transferase</keyword>
<accession>A0A8B3RZ48</accession>
<dbReference type="InterPro" id="IPR022431">
    <property type="entry name" value="Cyclic_DHFL_synthase_mqnC"/>
</dbReference>
<evidence type="ECO:0000256" key="8">
    <source>
        <dbReference type="PIRSR" id="PIRSR004762-1"/>
    </source>
</evidence>
<organism evidence="11 12">
    <name type="scientific">Candidatus Argoarchaeum ethanivorans</name>
    <dbReference type="NCBI Taxonomy" id="2608793"/>
    <lineage>
        <taxon>Archaea</taxon>
        <taxon>Methanobacteriati</taxon>
        <taxon>Methanobacteriota</taxon>
        <taxon>Stenosarchaea group</taxon>
        <taxon>Methanomicrobia</taxon>
        <taxon>Methanosarcinales</taxon>
        <taxon>Methanosarcinales incertae sedis</taxon>
        <taxon>GOM Arc I cluster</taxon>
        <taxon>Candidatus Argoarchaeum</taxon>
    </lineage>
</organism>
<gene>
    <name evidence="7" type="primary">mqnC</name>
    <name evidence="11" type="ORF">AEth_01853</name>
</gene>
<feature type="binding site" evidence="9">
    <location>
        <position position="82"/>
    </location>
    <ligand>
        <name>S-adenosyl-L-methionine</name>
        <dbReference type="ChEBI" id="CHEBI:59789"/>
    </ligand>
</feature>
<comment type="pathway">
    <text evidence="7">Quinol/quinone metabolism; menaquinone biosynthesis.</text>
</comment>
<feature type="binding site" evidence="7 8">
    <location>
        <position position="80"/>
    </location>
    <ligand>
        <name>[4Fe-4S] cluster</name>
        <dbReference type="ChEBI" id="CHEBI:49883"/>
        <note>4Fe-4S-S-AdoMet</note>
    </ligand>
</feature>
<evidence type="ECO:0000256" key="9">
    <source>
        <dbReference type="PIRSR" id="PIRSR004762-2"/>
    </source>
</evidence>
<protein>
    <recommendedName>
        <fullName evidence="7">Cyclic dehypoxanthine futalosine synthase</fullName>
        <shortName evidence="7">Cyclic DHFL synthase</shortName>
        <ecNumber evidence="7">1.21.98.1</ecNumber>
    </recommendedName>
    <alternativeName>
        <fullName evidence="7">Dehypoxanthine futalosine cyclase</fullName>
        <shortName evidence="7">DHFL cyclase</shortName>
    </alternativeName>
    <alternativeName>
        <fullName evidence="7">Menaquinone biosynthetic enzyme MqnC</fullName>
    </alternativeName>
</protein>
<comment type="cofactor">
    <cofactor evidence="7 8">
        <name>[4Fe-4S] cluster</name>
        <dbReference type="ChEBI" id="CHEBI:49883"/>
    </cofactor>
    <text evidence="7 8">Binds 1 [4Fe-4S] cluster. The cluster is coordinated with 3 cysteines and an exchangeable S-adenosyl-L-methionine.</text>
</comment>
<evidence type="ECO:0000256" key="6">
    <source>
        <dbReference type="ARBA" id="ARBA00023014"/>
    </source>
</evidence>
<dbReference type="SFLD" id="SFLDF00343">
    <property type="entry name" value="aminofutalosine_synthase_(mqnE"/>
    <property type="match status" value="1"/>
</dbReference>
<dbReference type="GO" id="GO:0046992">
    <property type="term" value="F:oxidoreductase activity, acting on X-H and Y-H to form an X-Y bond"/>
    <property type="evidence" value="ECO:0007669"/>
    <property type="project" value="UniProtKB-UniRule"/>
</dbReference>
<dbReference type="InterPro" id="IPR013785">
    <property type="entry name" value="Aldolase_TIM"/>
</dbReference>
<keyword evidence="3 7" id="KW-0949">S-adenosyl-L-methionine</keyword>
<feature type="binding site" evidence="7 8">
    <location>
        <position position="76"/>
    </location>
    <ligand>
        <name>[4Fe-4S] cluster</name>
        <dbReference type="ChEBI" id="CHEBI:49883"/>
        <note>4Fe-4S-S-AdoMet</note>
    </ligand>
</feature>
<comment type="catalytic activity">
    <reaction evidence="7">
        <text>dehypoxanthine futalosine + S-adenosyl-L-methionine = cyclic dehypoxanthinylfutalosinate + 5'-deoxyadenosine + L-methionine + H(+)</text>
        <dbReference type="Rhea" id="RHEA:33083"/>
        <dbReference type="ChEBI" id="CHEBI:15378"/>
        <dbReference type="ChEBI" id="CHEBI:17319"/>
        <dbReference type="ChEBI" id="CHEBI:57844"/>
        <dbReference type="ChEBI" id="CHEBI:58864"/>
        <dbReference type="ChEBI" id="CHEBI:59789"/>
        <dbReference type="ChEBI" id="CHEBI:64270"/>
        <dbReference type="EC" id="1.21.98.1"/>
    </reaction>
</comment>
<dbReference type="SFLD" id="SFLDF00342">
    <property type="entry name" value="cyclic_dehypoxanthine_futalosi"/>
    <property type="match status" value="1"/>
</dbReference>
<dbReference type="SFLD" id="SFLDG01389">
    <property type="entry name" value="menaquinone_synthsis_involved"/>
    <property type="match status" value="1"/>
</dbReference>
<keyword evidence="5 7" id="KW-0408">Iron</keyword>
<dbReference type="EMBL" id="RPGO01000040">
    <property type="protein sequence ID" value="RZB28593.1"/>
    <property type="molecule type" value="Genomic_DNA"/>
</dbReference>
<dbReference type="InterPro" id="IPR007197">
    <property type="entry name" value="rSAM"/>
</dbReference>
<dbReference type="HAMAP" id="MF_00992">
    <property type="entry name" value="MqnC"/>
    <property type="match status" value="1"/>
</dbReference>
<sequence>MQNVILSRVLNGTNDMSRVIENVLAGEDISPEDALQIYKKCDFHLIGQTANYLRKHTSGDIVTFVVDRNINYTNVCTSKCKFCAFYREEDSDEAYVLNTEELIFKVQEAVDLGATQILLQGGLHPRLPFEFYEDMLVTLKQRFPDVQLHALSPPEIAHIAKMNHCSIREAISRLHDAGLDSIPGGGAEILDDRVRNSISPDKVGWKTWRQVMITAHELDIPTTATMVFGHIETLSERIRHIIRIRDIQQETGGFTAFIPWTFQEKNTALEGMFKLACGVDYLRTIAISRIILNNYIPNIQASWVTQGSKVAQLALCFGANDLGGTMIEENVVRAAGTAFHKMSNKEIVHIVHRLGRQAARRDTLYKILQKYQ</sequence>
<keyword evidence="7 11" id="KW-0560">Oxidoreductase</keyword>
<evidence type="ECO:0000256" key="7">
    <source>
        <dbReference type="HAMAP-Rule" id="MF_00992"/>
    </source>
</evidence>
<evidence type="ECO:0000256" key="1">
    <source>
        <dbReference type="ARBA" id="ARBA00022485"/>
    </source>
</evidence>
<dbReference type="NCBIfam" id="TIGR03551">
    <property type="entry name" value="F420_cofH"/>
    <property type="match status" value="1"/>
</dbReference>
<dbReference type="Proteomes" id="UP000291831">
    <property type="component" value="Unassembled WGS sequence"/>
</dbReference>
<keyword evidence="4 7" id="KW-0479">Metal-binding</keyword>
<dbReference type="GO" id="GO:0044689">
    <property type="term" value="F:7,8-didemethyl-8-hydroxy-5-deazariboflavin synthase activity"/>
    <property type="evidence" value="ECO:0007669"/>
    <property type="project" value="TreeGrafter"/>
</dbReference>
<evidence type="ECO:0000313" key="11">
    <source>
        <dbReference type="EMBL" id="RZB28593.1"/>
    </source>
</evidence>
<dbReference type="Pfam" id="PF19288">
    <property type="entry name" value="CofH_C"/>
    <property type="match status" value="1"/>
</dbReference>
<dbReference type="InterPro" id="IPR020050">
    <property type="entry name" value="FO_synthase_su2"/>
</dbReference>
<dbReference type="InterPro" id="IPR019940">
    <property type="entry name" value="CofH_family"/>
</dbReference>
<comment type="function">
    <text evidence="7">Radical SAM enzyme that catalyzes the cyclization of dehypoxanthine futalosine (DHFL) into cyclic dehypoxanthine futalosine (CDHFL), a step in the biosynthesis of menaquinone (MK, vitamin K2).</text>
</comment>
<dbReference type="SFLD" id="SFLDS00029">
    <property type="entry name" value="Radical_SAM"/>
    <property type="match status" value="1"/>
</dbReference>
<dbReference type="AlphaFoldDB" id="A0A8B3RZ48"/>
<proteinExistence type="inferred from homology"/>
<dbReference type="NCBIfam" id="TIGR00423">
    <property type="entry name" value="CofH family radical SAM protein"/>
    <property type="match status" value="1"/>
</dbReference>
<feature type="binding site" evidence="9">
    <location>
        <position position="302"/>
    </location>
    <ligand>
        <name>(3R)-3-methyl-D-ornithine</name>
        <dbReference type="ChEBI" id="CHEBI:64642"/>
    </ligand>
</feature>
<name>A0A8B3RZ48_9EURY</name>
<dbReference type="PROSITE" id="PS51918">
    <property type="entry name" value="RADICAL_SAM"/>
    <property type="match status" value="1"/>
</dbReference>
<dbReference type="NCBIfam" id="TIGR03699">
    <property type="entry name" value="menaquin_MqnC"/>
    <property type="match status" value="1"/>
</dbReference>
<reference evidence="12" key="1">
    <citation type="submission" date="2019-01" db="EMBL/GenBank/DDBJ databases">
        <title>Anaerobic oxidation of ethane by archaea from a marine hydrocarbon seep.</title>
        <authorList>
            <person name="Musat F."/>
        </authorList>
    </citation>
    <scope>NUCLEOTIDE SEQUENCE [LARGE SCALE GENOMIC DNA]</scope>
</reference>
<dbReference type="GO" id="GO:0051539">
    <property type="term" value="F:4 iron, 4 sulfur cluster binding"/>
    <property type="evidence" value="ECO:0007669"/>
    <property type="project" value="UniProtKB-KW"/>
</dbReference>
<dbReference type="PIRSF" id="PIRSF004762">
    <property type="entry name" value="CHP00423"/>
    <property type="match status" value="1"/>
</dbReference>
<feature type="domain" description="Radical SAM core" evidence="10">
    <location>
        <begin position="62"/>
        <end position="294"/>
    </location>
</feature>
<dbReference type="SFLD" id="SFLDG01388">
    <property type="entry name" value="7_8-didemethyl-8-hydroxy-5-dea"/>
    <property type="match status" value="1"/>
</dbReference>
<evidence type="ECO:0000256" key="5">
    <source>
        <dbReference type="ARBA" id="ARBA00023004"/>
    </source>
</evidence>
<dbReference type="SUPFAM" id="SSF102114">
    <property type="entry name" value="Radical SAM enzymes"/>
    <property type="match status" value="1"/>
</dbReference>
<feature type="binding site" evidence="7 8">
    <location>
        <position position="83"/>
    </location>
    <ligand>
        <name>[4Fe-4S] cluster</name>
        <dbReference type="ChEBI" id="CHEBI:49883"/>
        <note>4Fe-4S-S-AdoMet</note>
    </ligand>
</feature>
<evidence type="ECO:0000259" key="10">
    <source>
        <dbReference type="PROSITE" id="PS51918"/>
    </source>
</evidence>
<comment type="caution">
    <text evidence="11">The sequence shown here is derived from an EMBL/GenBank/DDBJ whole genome shotgun (WGS) entry which is preliminary data.</text>
</comment>
<comment type="similarity">
    <text evidence="7">Belongs to the radical SAM superfamily. MqnC family.</text>
</comment>
<dbReference type="GO" id="GO:0016765">
    <property type="term" value="F:transferase activity, transferring alkyl or aryl (other than methyl) groups"/>
    <property type="evidence" value="ECO:0007669"/>
    <property type="project" value="InterPro"/>
</dbReference>
<evidence type="ECO:0000256" key="3">
    <source>
        <dbReference type="ARBA" id="ARBA00022691"/>
    </source>
</evidence>
<dbReference type="InterPro" id="IPR034405">
    <property type="entry name" value="F420"/>
</dbReference>
<dbReference type="PANTHER" id="PTHR43076:SF1">
    <property type="entry name" value="LIPOYL SYNTHASE 2"/>
    <property type="match status" value="1"/>
</dbReference>